<evidence type="ECO:0000256" key="2">
    <source>
        <dbReference type="ARBA" id="ARBA00004651"/>
    </source>
</evidence>
<comment type="catalytic activity">
    <reaction evidence="1 18">
        <text>a 1,2-diacyl-sn-glycero-3-phosphate + CTP + H(+) = a CDP-1,2-diacyl-sn-glycerol + diphosphate</text>
        <dbReference type="Rhea" id="RHEA:16229"/>
        <dbReference type="ChEBI" id="CHEBI:15378"/>
        <dbReference type="ChEBI" id="CHEBI:33019"/>
        <dbReference type="ChEBI" id="CHEBI:37563"/>
        <dbReference type="ChEBI" id="CHEBI:58332"/>
        <dbReference type="ChEBI" id="CHEBI:58608"/>
        <dbReference type="EC" id="2.7.7.41"/>
    </reaction>
</comment>
<evidence type="ECO:0000256" key="10">
    <source>
        <dbReference type="ARBA" id="ARBA00022679"/>
    </source>
</evidence>
<evidence type="ECO:0000256" key="5">
    <source>
        <dbReference type="ARBA" id="ARBA00010185"/>
    </source>
</evidence>
<keyword evidence="10 18" id="KW-0808">Transferase</keyword>
<comment type="subcellular location">
    <subcellularLocation>
        <location evidence="2">Cell membrane</location>
        <topology evidence="2">Multi-pass membrane protein</topology>
    </subcellularLocation>
</comment>
<dbReference type="PANTHER" id="PTHR46382">
    <property type="entry name" value="PHOSPHATIDATE CYTIDYLYLTRANSFERASE"/>
    <property type="match status" value="1"/>
</dbReference>
<gene>
    <name evidence="20" type="ORF">SAMN04488498_11926</name>
</gene>
<evidence type="ECO:0000256" key="17">
    <source>
        <dbReference type="ARBA" id="ARBA00023264"/>
    </source>
</evidence>
<dbReference type="PANTHER" id="PTHR46382:SF1">
    <property type="entry name" value="PHOSPHATIDATE CYTIDYLYLTRANSFERASE"/>
    <property type="match status" value="1"/>
</dbReference>
<evidence type="ECO:0000256" key="11">
    <source>
        <dbReference type="ARBA" id="ARBA00022692"/>
    </source>
</evidence>
<keyword evidence="14" id="KW-0443">Lipid metabolism</keyword>
<dbReference type="GO" id="GO:0004605">
    <property type="term" value="F:phosphatidate cytidylyltransferase activity"/>
    <property type="evidence" value="ECO:0007669"/>
    <property type="project" value="UniProtKB-EC"/>
</dbReference>
<sequence length="289" mass="29497">MTGSAEVPPGKAGSGQSRQMSNLQLRVVSAVVLAAIVLGLTWVGGLPFRLLAAAMACVIFYEWTRMSRTRAAASLGFLPEALMLVCAGAVVGGAPAWALMLLIAVAVAILLFAAQMRGAGQWEPAGLAYAALSGISLALLRDDDSGGFWAILFLFAVVWATDILAYFVGRAFGGPKLAPSISPGKTWSGALGGALGGVIAGVILVVFAGGSVSVGLILIALLLSAVSQAGDLFESWVKRRNGVKDSGNLIPGHGGVMDRVDGLVAAAFALYLIGWAFGGDHPAGVLFSV</sequence>
<evidence type="ECO:0000256" key="19">
    <source>
        <dbReference type="SAM" id="Phobius"/>
    </source>
</evidence>
<keyword evidence="8" id="KW-1003">Cell membrane</keyword>
<evidence type="ECO:0000256" key="13">
    <source>
        <dbReference type="ARBA" id="ARBA00022989"/>
    </source>
</evidence>
<keyword evidence="11 18" id="KW-0812">Transmembrane</keyword>
<feature type="transmembrane region" description="Helical" evidence="19">
    <location>
        <begin position="189"/>
        <end position="208"/>
    </location>
</feature>
<comment type="pathway">
    <text evidence="3 18">Phospholipid metabolism; CDP-diacylglycerol biosynthesis; CDP-diacylglycerol from sn-glycerol 3-phosphate: step 3/3.</text>
</comment>
<evidence type="ECO:0000256" key="7">
    <source>
        <dbReference type="ARBA" id="ARBA00019373"/>
    </source>
</evidence>
<evidence type="ECO:0000256" key="4">
    <source>
        <dbReference type="ARBA" id="ARBA00005189"/>
    </source>
</evidence>
<evidence type="ECO:0000256" key="3">
    <source>
        <dbReference type="ARBA" id="ARBA00005119"/>
    </source>
</evidence>
<comment type="similarity">
    <text evidence="5 18">Belongs to the CDS family.</text>
</comment>
<evidence type="ECO:0000313" key="21">
    <source>
        <dbReference type="Proteomes" id="UP000323300"/>
    </source>
</evidence>
<name>A0A1I4DQ19_9HYPH</name>
<keyword evidence="16" id="KW-0594">Phospholipid biosynthesis</keyword>
<keyword evidence="15 19" id="KW-0472">Membrane</keyword>
<dbReference type="Pfam" id="PF01148">
    <property type="entry name" value="CTP_transf_1"/>
    <property type="match status" value="1"/>
</dbReference>
<dbReference type="PROSITE" id="PS01315">
    <property type="entry name" value="CDS"/>
    <property type="match status" value="1"/>
</dbReference>
<evidence type="ECO:0000256" key="12">
    <source>
        <dbReference type="ARBA" id="ARBA00022695"/>
    </source>
</evidence>
<keyword evidence="13 19" id="KW-1133">Transmembrane helix</keyword>
<dbReference type="GO" id="GO:0005886">
    <property type="term" value="C:plasma membrane"/>
    <property type="evidence" value="ECO:0007669"/>
    <property type="project" value="UniProtKB-SubCell"/>
</dbReference>
<evidence type="ECO:0000256" key="16">
    <source>
        <dbReference type="ARBA" id="ARBA00023209"/>
    </source>
</evidence>
<dbReference type="UniPathway" id="UPA00557">
    <property type="reaction ID" value="UER00614"/>
</dbReference>
<evidence type="ECO:0000256" key="1">
    <source>
        <dbReference type="ARBA" id="ARBA00001698"/>
    </source>
</evidence>
<evidence type="ECO:0000256" key="14">
    <source>
        <dbReference type="ARBA" id="ARBA00023098"/>
    </source>
</evidence>
<dbReference type="InterPro" id="IPR000374">
    <property type="entry name" value="PC_trans"/>
</dbReference>
<dbReference type="GO" id="GO:0016024">
    <property type="term" value="P:CDP-diacylglycerol biosynthetic process"/>
    <property type="evidence" value="ECO:0007669"/>
    <property type="project" value="UniProtKB-UniPathway"/>
</dbReference>
<evidence type="ECO:0000256" key="15">
    <source>
        <dbReference type="ARBA" id="ARBA00023136"/>
    </source>
</evidence>
<feature type="transmembrane region" description="Helical" evidence="19">
    <location>
        <begin position="260"/>
        <end position="278"/>
    </location>
</feature>
<keyword evidence="9" id="KW-0444">Lipid biosynthesis</keyword>
<dbReference type="Proteomes" id="UP000323300">
    <property type="component" value="Unassembled WGS sequence"/>
</dbReference>
<dbReference type="AlphaFoldDB" id="A0A1I4DQ19"/>
<evidence type="ECO:0000256" key="18">
    <source>
        <dbReference type="RuleBase" id="RU003938"/>
    </source>
</evidence>
<evidence type="ECO:0000256" key="8">
    <source>
        <dbReference type="ARBA" id="ARBA00022475"/>
    </source>
</evidence>
<protein>
    <recommendedName>
        <fullName evidence="7 18">Phosphatidate cytidylyltransferase</fullName>
        <ecNumber evidence="6 18">2.7.7.41</ecNumber>
    </recommendedName>
</protein>
<dbReference type="EMBL" id="FOSL01000019">
    <property type="protein sequence ID" value="SFK95778.1"/>
    <property type="molecule type" value="Genomic_DNA"/>
</dbReference>
<organism evidence="20 21">
    <name type="scientific">Neomesorhizobium albiziae</name>
    <dbReference type="NCBI Taxonomy" id="335020"/>
    <lineage>
        <taxon>Bacteria</taxon>
        <taxon>Pseudomonadati</taxon>
        <taxon>Pseudomonadota</taxon>
        <taxon>Alphaproteobacteria</taxon>
        <taxon>Hyphomicrobiales</taxon>
        <taxon>Phyllobacteriaceae</taxon>
        <taxon>Neomesorhizobium</taxon>
    </lineage>
</organism>
<reference evidence="20 21" key="1">
    <citation type="submission" date="2016-10" db="EMBL/GenBank/DDBJ databases">
        <authorList>
            <person name="Varghese N."/>
            <person name="Submissions S."/>
        </authorList>
    </citation>
    <scope>NUCLEOTIDE SEQUENCE [LARGE SCALE GENOMIC DNA]</scope>
    <source>
        <strain evidence="20 21">DSM 21822</strain>
    </source>
</reference>
<feature type="transmembrane region" description="Helical" evidence="19">
    <location>
        <begin position="96"/>
        <end position="113"/>
    </location>
</feature>
<feature type="transmembrane region" description="Helical" evidence="19">
    <location>
        <begin position="147"/>
        <end position="168"/>
    </location>
</feature>
<keyword evidence="12 18" id="KW-0548">Nucleotidyltransferase</keyword>
<keyword evidence="21" id="KW-1185">Reference proteome</keyword>
<proteinExistence type="inferred from homology"/>
<evidence type="ECO:0000256" key="6">
    <source>
        <dbReference type="ARBA" id="ARBA00012487"/>
    </source>
</evidence>
<feature type="transmembrane region" description="Helical" evidence="19">
    <location>
        <begin position="23"/>
        <end position="42"/>
    </location>
</feature>
<comment type="pathway">
    <text evidence="4">Lipid metabolism.</text>
</comment>
<evidence type="ECO:0000313" key="20">
    <source>
        <dbReference type="EMBL" id="SFK95778.1"/>
    </source>
</evidence>
<dbReference type="EC" id="2.7.7.41" evidence="6 18"/>
<evidence type="ECO:0000256" key="9">
    <source>
        <dbReference type="ARBA" id="ARBA00022516"/>
    </source>
</evidence>
<accession>A0A1I4DQ19</accession>
<feature type="transmembrane region" description="Helical" evidence="19">
    <location>
        <begin position="71"/>
        <end position="90"/>
    </location>
</feature>
<keyword evidence="17" id="KW-1208">Phospholipid metabolism</keyword>